<sequence length="87" mass="9630">MLRIQVRVTPGSRREALEWDGSSLRAWVRAPAREGEANAALIALVARHLGIKRYQVSIVHGAAAREKVLALEGLTLEEVQRRLGHTP</sequence>
<comment type="caution">
    <text evidence="3">The sequence shown here is derived from an EMBL/GenBank/DDBJ whole genome shotgun (WGS) entry which is preliminary data.</text>
</comment>
<dbReference type="EMBL" id="MCIF01000002">
    <property type="protein sequence ID" value="RAQ97043.1"/>
    <property type="molecule type" value="Genomic_DNA"/>
</dbReference>
<dbReference type="Proteomes" id="UP000248706">
    <property type="component" value="Unassembled WGS sequence"/>
</dbReference>
<dbReference type="Pfam" id="PF02594">
    <property type="entry name" value="DUF167"/>
    <property type="match status" value="1"/>
</dbReference>
<gene>
    <name evidence="3" type="ORF">A4R35_16005</name>
</gene>
<accession>A0A328VN19</accession>
<dbReference type="InterPro" id="IPR003746">
    <property type="entry name" value="DUF167"/>
</dbReference>
<dbReference type="NCBIfam" id="TIGR00251">
    <property type="entry name" value="DUF167 family protein"/>
    <property type="match status" value="1"/>
</dbReference>
<dbReference type="OrthoDB" id="9800587at2"/>
<comment type="similarity">
    <text evidence="1 2">Belongs to the UPF0235 family.</text>
</comment>
<reference evidence="3 4" key="1">
    <citation type="submission" date="2016-08" db="EMBL/GenBank/DDBJ databases">
        <title>Analysis of Carbohydrate Active Enzymes in Thermogemmatispora T81 Reveals Carbohydrate Degradation Ability.</title>
        <authorList>
            <person name="Tomazini A."/>
            <person name="Lal S."/>
            <person name="Stott M."/>
            <person name="Henrissat B."/>
            <person name="Polikarpov I."/>
            <person name="Sparling R."/>
            <person name="Levin D.B."/>
        </authorList>
    </citation>
    <scope>NUCLEOTIDE SEQUENCE [LARGE SCALE GENOMIC DNA]</scope>
    <source>
        <strain evidence="3 4">T81</strain>
    </source>
</reference>
<dbReference type="InterPro" id="IPR036591">
    <property type="entry name" value="YggU-like_sf"/>
</dbReference>
<evidence type="ECO:0000313" key="3">
    <source>
        <dbReference type="EMBL" id="RAQ97043.1"/>
    </source>
</evidence>
<dbReference type="SMART" id="SM01152">
    <property type="entry name" value="DUF167"/>
    <property type="match status" value="1"/>
</dbReference>
<dbReference type="AlphaFoldDB" id="A0A328VN19"/>
<evidence type="ECO:0000313" key="4">
    <source>
        <dbReference type="Proteomes" id="UP000248706"/>
    </source>
</evidence>
<proteinExistence type="inferred from homology"/>
<dbReference type="SUPFAM" id="SSF69786">
    <property type="entry name" value="YggU-like"/>
    <property type="match status" value="1"/>
</dbReference>
<evidence type="ECO:0000256" key="2">
    <source>
        <dbReference type="HAMAP-Rule" id="MF_00634"/>
    </source>
</evidence>
<organism evidence="3 4">
    <name type="scientific">Thermogemmatispora tikiterensis</name>
    <dbReference type="NCBI Taxonomy" id="1825093"/>
    <lineage>
        <taxon>Bacteria</taxon>
        <taxon>Bacillati</taxon>
        <taxon>Chloroflexota</taxon>
        <taxon>Ktedonobacteria</taxon>
        <taxon>Thermogemmatisporales</taxon>
        <taxon>Thermogemmatisporaceae</taxon>
        <taxon>Thermogemmatispora</taxon>
    </lineage>
</organism>
<evidence type="ECO:0000256" key="1">
    <source>
        <dbReference type="ARBA" id="ARBA00010364"/>
    </source>
</evidence>
<dbReference type="RefSeq" id="WP_112431110.1">
    <property type="nucleotide sequence ID" value="NZ_MCIF01000002.1"/>
</dbReference>
<dbReference type="HAMAP" id="MF_00634">
    <property type="entry name" value="UPF0235"/>
    <property type="match status" value="1"/>
</dbReference>
<name>A0A328VN19_9CHLR</name>
<dbReference type="PANTHER" id="PTHR47817">
    <property type="entry name" value="OS04G0686300 PROTEIN"/>
    <property type="match status" value="1"/>
</dbReference>
<dbReference type="PANTHER" id="PTHR47817:SF2">
    <property type="entry name" value="OS04G0686300 PROTEIN"/>
    <property type="match status" value="1"/>
</dbReference>
<keyword evidence="4" id="KW-1185">Reference proteome</keyword>
<dbReference type="Gene3D" id="3.30.1200.10">
    <property type="entry name" value="YggU-like"/>
    <property type="match status" value="1"/>
</dbReference>
<protein>
    <recommendedName>
        <fullName evidence="2">UPF0235 protein A4R35_16005</fullName>
    </recommendedName>
</protein>